<dbReference type="PANTHER" id="PTHR38812:SF2">
    <property type="entry name" value="MU-LIKE PROPHAGE FLUMU PROTEIN GP42"/>
    <property type="match status" value="1"/>
</dbReference>
<feature type="domain" description="Tape measure protein N-terminal" evidence="2">
    <location>
        <begin position="63"/>
        <end position="247"/>
    </location>
</feature>
<name>A0ABT1XS20_9SPHN</name>
<dbReference type="RefSeq" id="WP_257595239.1">
    <property type="nucleotide sequence ID" value="NZ_JANKHH010000003.1"/>
</dbReference>
<keyword evidence="4" id="KW-1185">Reference proteome</keyword>
<feature type="transmembrane region" description="Helical" evidence="1">
    <location>
        <begin position="282"/>
        <end position="315"/>
    </location>
</feature>
<evidence type="ECO:0000256" key="1">
    <source>
        <dbReference type="SAM" id="Phobius"/>
    </source>
</evidence>
<dbReference type="PANTHER" id="PTHR38812">
    <property type="entry name" value="MU-LIKE PROPHAGE FLUMU PROTEIN GP42"/>
    <property type="match status" value="1"/>
</dbReference>
<keyword evidence="1" id="KW-0812">Transmembrane</keyword>
<gene>
    <name evidence="3" type="ORF">NSO95_05930</name>
</gene>
<evidence type="ECO:0000313" key="3">
    <source>
        <dbReference type="EMBL" id="MCR2833475.1"/>
    </source>
</evidence>
<organism evidence="3 4">
    <name type="scientific">Parerythrobacter lacustris</name>
    <dbReference type="NCBI Taxonomy" id="2969984"/>
    <lineage>
        <taxon>Bacteria</taxon>
        <taxon>Pseudomonadati</taxon>
        <taxon>Pseudomonadota</taxon>
        <taxon>Alphaproteobacteria</taxon>
        <taxon>Sphingomonadales</taxon>
        <taxon>Erythrobacteraceae</taxon>
        <taxon>Parerythrobacter</taxon>
    </lineage>
</organism>
<proteinExistence type="predicted"/>
<sequence length="475" mass="49501">MANKEAKLQIVVDAQNRTQGTFAALGKNLDAVAKKTQATRDGMMAVGTAGTVAFAGLALLTKGAIRAGVDFEQTRIAFETMLGSAEQAQKTLAELSQFAARTPFELGQLEEASKRLLAYGTSADDLIPTLKMLGDITAGVGMDKLPQLILAFGQVQAATKLTGAELRQFSEAGVPLLGALADELGKTEAQIIQMVSEGSVGFEQVKSALAGLSGEGGKFFNLMEAQSASLGGMWSNLRDQVALTARTIGTELMPYLKPLVDQLILVAQSVGNFAKEHPKLTAVLLIGALAFTALMAALLPIAVALPGLIVMWGLLTGAMAGPALIAAAVVAAIASIGVALYYLNQANLNTAAGWQDVWLGIKIIAAEQANAVIGIVESMINFVLSGVNKAIEAINKVIRLANKVPGINLKSIRSIDAVDLGGIDVGSIFSKDLAGRSTVPQQNTVVMQGNTFLSADIAEQIGDLIMGKLKLSSQL</sequence>
<protein>
    <submittedName>
        <fullName evidence="3">Tape measure protein</fullName>
    </submittedName>
</protein>
<feature type="transmembrane region" description="Helical" evidence="1">
    <location>
        <begin position="321"/>
        <end position="343"/>
    </location>
</feature>
<evidence type="ECO:0000259" key="2">
    <source>
        <dbReference type="Pfam" id="PF20155"/>
    </source>
</evidence>
<comment type="caution">
    <text evidence="3">The sequence shown here is derived from an EMBL/GenBank/DDBJ whole genome shotgun (WGS) entry which is preliminary data.</text>
</comment>
<keyword evidence="1" id="KW-1133">Transmembrane helix</keyword>
<dbReference type="InterPro" id="IPR013491">
    <property type="entry name" value="Tape_meas_N"/>
</dbReference>
<dbReference type="EMBL" id="JANKHH010000003">
    <property type="protein sequence ID" value="MCR2833475.1"/>
    <property type="molecule type" value="Genomic_DNA"/>
</dbReference>
<dbReference type="Proteomes" id="UP001206067">
    <property type="component" value="Unassembled WGS sequence"/>
</dbReference>
<evidence type="ECO:0000313" key="4">
    <source>
        <dbReference type="Proteomes" id="UP001206067"/>
    </source>
</evidence>
<dbReference type="Pfam" id="PF20155">
    <property type="entry name" value="TMP_3"/>
    <property type="match status" value="1"/>
</dbReference>
<dbReference type="InterPro" id="IPR053058">
    <property type="entry name" value="Mulikevirus_tape_measure"/>
</dbReference>
<keyword evidence="1" id="KW-0472">Membrane</keyword>
<reference evidence="3 4" key="1">
    <citation type="submission" date="2022-08" db="EMBL/GenBank/DDBJ databases">
        <title>Polyphasic taxonomy analysis of Qipengyuania sp.RS5-5.</title>
        <authorList>
            <person name="Xamxidin M."/>
            <person name="Wu M."/>
        </authorList>
    </citation>
    <scope>NUCLEOTIDE SEQUENCE [LARGE SCALE GENOMIC DNA]</scope>
    <source>
        <strain evidence="3 4">RS5-5</strain>
    </source>
</reference>
<accession>A0ABT1XS20</accession>
<dbReference type="NCBIfam" id="TIGR02675">
    <property type="entry name" value="tape_meas_nterm"/>
    <property type="match status" value="1"/>
</dbReference>